<proteinExistence type="predicted"/>
<dbReference type="Proteomes" id="UP000317429">
    <property type="component" value="Chromosome"/>
</dbReference>
<protein>
    <submittedName>
        <fullName evidence="1">Uncharacterized protein</fullName>
    </submittedName>
</protein>
<organism evidence="1 2">
    <name type="scientific">Pirellulimonas nuda</name>
    <dbReference type="NCBI Taxonomy" id="2528009"/>
    <lineage>
        <taxon>Bacteria</taxon>
        <taxon>Pseudomonadati</taxon>
        <taxon>Planctomycetota</taxon>
        <taxon>Planctomycetia</taxon>
        <taxon>Pirellulales</taxon>
        <taxon>Lacipirellulaceae</taxon>
        <taxon>Pirellulimonas</taxon>
    </lineage>
</organism>
<evidence type="ECO:0000313" key="2">
    <source>
        <dbReference type="Proteomes" id="UP000317429"/>
    </source>
</evidence>
<evidence type="ECO:0000313" key="1">
    <source>
        <dbReference type="EMBL" id="QDU89614.1"/>
    </source>
</evidence>
<keyword evidence="2" id="KW-1185">Reference proteome</keyword>
<dbReference type="KEGG" id="pnd:Pla175_30070"/>
<name>A0A518DDP7_9BACT</name>
<sequence length="189" mass="21600">MRTTAPEKLLKIADDISETGSANLTRLTVLKKWFQTPGRLQPFAIWVADRATSRKGKTKGEAGKLFREARALLTDLDRVEPTINPEAAELLHAKLVAYQDDYRTDRWGRIRIVDNWQLLLIEKGLTIALSRRPHPAEGYKLAADYCQHYDPKYGNALNGPSSTKIHEIVRWMFTHEALEEETGEESLER</sequence>
<gene>
    <name evidence="1" type="ORF">Pla175_30070</name>
</gene>
<dbReference type="AlphaFoldDB" id="A0A518DDP7"/>
<dbReference type="OrthoDB" id="483002at2"/>
<accession>A0A518DDP7</accession>
<dbReference type="RefSeq" id="WP_145286496.1">
    <property type="nucleotide sequence ID" value="NZ_CP036291.1"/>
</dbReference>
<dbReference type="EMBL" id="CP036291">
    <property type="protein sequence ID" value="QDU89614.1"/>
    <property type="molecule type" value="Genomic_DNA"/>
</dbReference>
<reference evidence="1 2" key="1">
    <citation type="submission" date="2019-02" db="EMBL/GenBank/DDBJ databases">
        <title>Deep-cultivation of Planctomycetes and their phenomic and genomic characterization uncovers novel biology.</title>
        <authorList>
            <person name="Wiegand S."/>
            <person name="Jogler M."/>
            <person name="Boedeker C."/>
            <person name="Pinto D."/>
            <person name="Vollmers J."/>
            <person name="Rivas-Marin E."/>
            <person name="Kohn T."/>
            <person name="Peeters S.H."/>
            <person name="Heuer A."/>
            <person name="Rast P."/>
            <person name="Oberbeckmann S."/>
            <person name="Bunk B."/>
            <person name="Jeske O."/>
            <person name="Meyerdierks A."/>
            <person name="Storesund J.E."/>
            <person name="Kallscheuer N."/>
            <person name="Luecker S."/>
            <person name="Lage O.M."/>
            <person name="Pohl T."/>
            <person name="Merkel B.J."/>
            <person name="Hornburger P."/>
            <person name="Mueller R.-W."/>
            <person name="Bruemmer F."/>
            <person name="Labrenz M."/>
            <person name="Spormann A.M."/>
            <person name="Op den Camp H."/>
            <person name="Overmann J."/>
            <person name="Amann R."/>
            <person name="Jetten M.S.M."/>
            <person name="Mascher T."/>
            <person name="Medema M.H."/>
            <person name="Devos D.P."/>
            <person name="Kaster A.-K."/>
            <person name="Ovreas L."/>
            <person name="Rohde M."/>
            <person name="Galperin M.Y."/>
            <person name="Jogler C."/>
        </authorList>
    </citation>
    <scope>NUCLEOTIDE SEQUENCE [LARGE SCALE GENOMIC DNA]</scope>
    <source>
        <strain evidence="1 2">Pla175</strain>
    </source>
</reference>